<dbReference type="GO" id="GO:0010992">
    <property type="term" value="P:ubiquitin recycling"/>
    <property type="evidence" value="ECO:0007669"/>
    <property type="project" value="TreeGrafter"/>
</dbReference>
<dbReference type="InterPro" id="IPR036322">
    <property type="entry name" value="WD40_repeat_dom_sf"/>
</dbReference>
<organism evidence="9 10">
    <name type="scientific">Rhizophlyctis rosea</name>
    <dbReference type="NCBI Taxonomy" id="64517"/>
    <lineage>
        <taxon>Eukaryota</taxon>
        <taxon>Fungi</taxon>
        <taxon>Fungi incertae sedis</taxon>
        <taxon>Chytridiomycota</taxon>
        <taxon>Chytridiomycota incertae sedis</taxon>
        <taxon>Chytridiomycetes</taxon>
        <taxon>Rhizophlyctidales</taxon>
        <taxon>Rhizophlyctidaceae</taxon>
        <taxon>Rhizophlyctis</taxon>
    </lineage>
</organism>
<dbReference type="GO" id="GO:0043161">
    <property type="term" value="P:proteasome-mediated ubiquitin-dependent protein catabolic process"/>
    <property type="evidence" value="ECO:0007669"/>
    <property type="project" value="TreeGrafter"/>
</dbReference>
<dbReference type="Pfam" id="PF00400">
    <property type="entry name" value="WD40"/>
    <property type="match status" value="6"/>
</dbReference>
<reference evidence="9" key="1">
    <citation type="submission" date="2020-05" db="EMBL/GenBank/DDBJ databases">
        <title>Phylogenomic resolution of chytrid fungi.</title>
        <authorList>
            <person name="Stajich J.E."/>
            <person name="Amses K."/>
            <person name="Simmons R."/>
            <person name="Seto K."/>
            <person name="Myers J."/>
            <person name="Bonds A."/>
            <person name="Quandt C.A."/>
            <person name="Barry K."/>
            <person name="Liu P."/>
            <person name="Grigoriev I."/>
            <person name="Longcore J.E."/>
            <person name="James T.Y."/>
        </authorList>
    </citation>
    <scope>NUCLEOTIDE SEQUENCE</scope>
    <source>
        <strain evidence="9">JEL0318</strain>
    </source>
</reference>
<dbReference type="AlphaFoldDB" id="A0AAD5SDZ6"/>
<dbReference type="PROSITE" id="PS50082">
    <property type="entry name" value="WD_REPEATS_2"/>
    <property type="match status" value="3"/>
</dbReference>
<evidence type="ECO:0000259" key="8">
    <source>
        <dbReference type="PROSITE" id="PS51396"/>
    </source>
</evidence>
<evidence type="ECO:0000259" key="7">
    <source>
        <dbReference type="PROSITE" id="PS51394"/>
    </source>
</evidence>
<keyword evidence="3 5" id="KW-0853">WD repeat</keyword>
<feature type="repeat" description="WD" evidence="5">
    <location>
        <begin position="195"/>
        <end position="228"/>
    </location>
</feature>
<comment type="caution">
    <text evidence="9">The sequence shown here is derived from an EMBL/GenBank/DDBJ whole genome shotgun (WGS) entry which is preliminary data.</text>
</comment>
<dbReference type="GO" id="GO:0043130">
    <property type="term" value="F:ubiquitin binding"/>
    <property type="evidence" value="ECO:0007669"/>
    <property type="project" value="TreeGrafter"/>
</dbReference>
<dbReference type="InterPro" id="IPR015943">
    <property type="entry name" value="WD40/YVTN_repeat-like_dom_sf"/>
</dbReference>
<evidence type="ECO:0000313" key="9">
    <source>
        <dbReference type="EMBL" id="KAJ3052219.1"/>
    </source>
</evidence>
<keyword evidence="2" id="KW-0963">Cytoplasm</keyword>
<keyword evidence="10" id="KW-1185">Reference proteome</keyword>
<dbReference type="InterPro" id="IPR038122">
    <property type="entry name" value="PFU_sf"/>
</dbReference>
<dbReference type="GO" id="GO:0005634">
    <property type="term" value="C:nucleus"/>
    <property type="evidence" value="ECO:0007669"/>
    <property type="project" value="TreeGrafter"/>
</dbReference>
<dbReference type="InterPro" id="IPR015155">
    <property type="entry name" value="PFU"/>
</dbReference>
<dbReference type="CDD" id="cd00200">
    <property type="entry name" value="WD40"/>
    <property type="match status" value="1"/>
</dbReference>
<dbReference type="Gene3D" id="2.130.10.10">
    <property type="entry name" value="YVTN repeat-like/Quinoprotein amine dehydrogenase"/>
    <property type="match status" value="1"/>
</dbReference>
<dbReference type="PANTHER" id="PTHR19849">
    <property type="entry name" value="PHOSPHOLIPASE A-2-ACTIVATING PROTEIN"/>
    <property type="match status" value="1"/>
</dbReference>
<feature type="region of interest" description="Disordered" evidence="6">
    <location>
        <begin position="330"/>
        <end position="353"/>
    </location>
</feature>
<evidence type="ECO:0000256" key="1">
    <source>
        <dbReference type="ARBA" id="ARBA00004496"/>
    </source>
</evidence>
<name>A0AAD5SDZ6_9FUNG</name>
<dbReference type="PROSITE" id="PS51396">
    <property type="entry name" value="PUL"/>
    <property type="match status" value="1"/>
</dbReference>
<feature type="repeat" description="WD" evidence="5">
    <location>
        <begin position="13"/>
        <end position="44"/>
    </location>
</feature>
<dbReference type="SMART" id="SM00320">
    <property type="entry name" value="WD40"/>
    <property type="match status" value="7"/>
</dbReference>
<keyword evidence="4" id="KW-0677">Repeat</keyword>
<dbReference type="Gene3D" id="3.10.20.870">
    <property type="entry name" value="PFU (PLAA family ubiquitin binding), C-terminal domain"/>
    <property type="match status" value="1"/>
</dbReference>
<evidence type="ECO:0000256" key="4">
    <source>
        <dbReference type="ARBA" id="ARBA00022737"/>
    </source>
</evidence>
<feature type="domain" description="PUL" evidence="8">
    <location>
        <begin position="528"/>
        <end position="812"/>
    </location>
</feature>
<feature type="compositionally biased region" description="Gly residues" evidence="6">
    <location>
        <begin position="473"/>
        <end position="488"/>
    </location>
</feature>
<sequence>MAATTHFHLSAVLQGHTADVKAVVSPADTLIASASRDNTVGTWQRVGPNAFTPATPFKEHQHFVNSLAVVPPSTEHPNGLIVSGGADKIIYAFDPLDPSTPLYSLIGHDNNVCALTAGINGDVISGSWDFSAKVWRNWNCIYTLKHTQAVWAVLSVEHDVVLTGMDILSVINVDILGSADKTIKLWREGKEIHTYTGHTDAVRGLALYEGVGFVSCSNDSTIRLWSFNGDVLQELSGHTSFIYTIITLPGGEIVSAGEDRTMRVWRGNECVQTITHPCQSIWSVSAMANGDIISAGSDAVVRVWTRHDERKAEEAVIKAFNDEVSSSAIPSNQVGDVDKSKLPSLDALNQPGKKDGEVKMVRVGNAAEAHQWSAAEQQWIKIGEVVDAVGSGRRTEFDGKEYDYVFDIDIGEGVPPLKLPYNVTENPYQAAQEFIWKHEIPQGYLDQIANFIIQNAKGVTLGTGTSGHSDPFTGGGRYVPGGAGGGQQSLGDPFTGAGRYVPTGSAAGHSATQSSSGSSATPKAASGSYIPKVGYTTFRAANVAAILTKLVQFNGDLEKSMDYDGSLALTSDQRIRLESFMNSLANPSKFTSTFNPQSDLPILEKIALLWPAQYRFPGIDVLRLVVLHSSEVVKQWGGDLAARLARIGSFDGEGSVSRGKEDVKVVETNRMLVWRLVANTFERNDGVEWAWNDRLKIILLVKQNIPEASNKNLRVALATVLLNFAVLLNEKKQDDALRVELLEHVLELQKAETDAESEFRSFVTLGTLIHNNAAAKEAAQLMDVKDVLSKAERTTGDAELKLKQAERELRKVLG</sequence>
<evidence type="ECO:0000256" key="2">
    <source>
        <dbReference type="ARBA" id="ARBA00022490"/>
    </source>
</evidence>
<accession>A0AAD5SDZ6</accession>
<evidence type="ECO:0000256" key="3">
    <source>
        <dbReference type="ARBA" id="ARBA00022574"/>
    </source>
</evidence>
<protein>
    <recommendedName>
        <fullName evidence="11">Phospholipase A-2-activating protein</fullName>
    </recommendedName>
</protein>
<dbReference type="GO" id="GO:0005737">
    <property type="term" value="C:cytoplasm"/>
    <property type="evidence" value="ECO:0007669"/>
    <property type="project" value="UniProtKB-SubCell"/>
</dbReference>
<dbReference type="SUPFAM" id="SSF50978">
    <property type="entry name" value="WD40 repeat-like"/>
    <property type="match status" value="1"/>
</dbReference>
<dbReference type="InterPro" id="IPR011989">
    <property type="entry name" value="ARM-like"/>
</dbReference>
<dbReference type="Proteomes" id="UP001212841">
    <property type="component" value="Unassembled WGS sequence"/>
</dbReference>
<evidence type="ECO:0008006" key="11">
    <source>
        <dbReference type="Google" id="ProtNLM"/>
    </source>
</evidence>
<feature type="compositionally biased region" description="Low complexity" evidence="6">
    <location>
        <begin position="503"/>
        <end position="525"/>
    </location>
</feature>
<gene>
    <name evidence="9" type="ORF">HK097_006687</name>
</gene>
<dbReference type="Gene3D" id="1.25.10.10">
    <property type="entry name" value="Leucine-rich Repeat Variant"/>
    <property type="match status" value="1"/>
</dbReference>
<feature type="repeat" description="WD" evidence="5">
    <location>
        <begin position="235"/>
        <end position="265"/>
    </location>
</feature>
<dbReference type="EMBL" id="JADGJD010000314">
    <property type="protein sequence ID" value="KAJ3052219.1"/>
    <property type="molecule type" value="Genomic_DNA"/>
</dbReference>
<evidence type="ECO:0000256" key="6">
    <source>
        <dbReference type="SAM" id="MobiDB-lite"/>
    </source>
</evidence>
<evidence type="ECO:0000313" key="10">
    <source>
        <dbReference type="Proteomes" id="UP001212841"/>
    </source>
</evidence>
<dbReference type="PANTHER" id="PTHR19849:SF0">
    <property type="entry name" value="PHOSPHOLIPASE A-2-ACTIVATING PROTEIN"/>
    <property type="match status" value="1"/>
</dbReference>
<evidence type="ECO:0000256" key="5">
    <source>
        <dbReference type="PROSITE-ProRule" id="PRU00221"/>
    </source>
</evidence>
<comment type="subcellular location">
    <subcellularLocation>
        <location evidence="1">Cytoplasm</location>
    </subcellularLocation>
</comment>
<dbReference type="InterPro" id="IPR013535">
    <property type="entry name" value="PUL_dom"/>
</dbReference>
<dbReference type="Pfam" id="PF08324">
    <property type="entry name" value="PUL"/>
    <property type="match status" value="1"/>
</dbReference>
<dbReference type="PROSITE" id="PS51394">
    <property type="entry name" value="PFU"/>
    <property type="match status" value="1"/>
</dbReference>
<proteinExistence type="predicted"/>
<dbReference type="Pfam" id="PF09070">
    <property type="entry name" value="PFU"/>
    <property type="match status" value="1"/>
</dbReference>
<feature type="domain" description="PFU" evidence="7">
    <location>
        <begin position="371"/>
        <end position="466"/>
    </location>
</feature>
<feature type="region of interest" description="Disordered" evidence="6">
    <location>
        <begin position="470"/>
        <end position="525"/>
    </location>
</feature>
<dbReference type="InterPro" id="IPR001680">
    <property type="entry name" value="WD40_rpt"/>
</dbReference>